<evidence type="ECO:0000259" key="9">
    <source>
        <dbReference type="PROSITE" id="PS51294"/>
    </source>
</evidence>
<accession>A0AAW1I704</accession>
<feature type="domain" description="Myb-like" evidence="7">
    <location>
        <begin position="138"/>
        <end position="190"/>
    </location>
</feature>
<proteinExistence type="predicted"/>
<organism evidence="10 11">
    <name type="scientific">Saponaria officinalis</name>
    <name type="common">Common soapwort</name>
    <name type="synonym">Lychnis saponaria</name>
    <dbReference type="NCBI Taxonomy" id="3572"/>
    <lineage>
        <taxon>Eukaryota</taxon>
        <taxon>Viridiplantae</taxon>
        <taxon>Streptophyta</taxon>
        <taxon>Embryophyta</taxon>
        <taxon>Tracheophyta</taxon>
        <taxon>Spermatophyta</taxon>
        <taxon>Magnoliopsida</taxon>
        <taxon>eudicotyledons</taxon>
        <taxon>Gunneridae</taxon>
        <taxon>Pentapetalae</taxon>
        <taxon>Caryophyllales</taxon>
        <taxon>Caryophyllaceae</taxon>
        <taxon>Caryophylleae</taxon>
        <taxon>Saponaria</taxon>
    </lineage>
</organism>
<sequence length="319" mass="34402">MPNLASWTREEEKAFENGIALHLSDQKNEEFEKIASLVPTKSIEEIREHYQVLLDDVNAIESGKIALPNYGNGTGNGEALSSSGYGKDTNTSNSNNGQISKEQKGNSNLGNNNNNGFSGFGASSMGSNNSSKASKLDQERKKGIPWTEEEHRLFLLGLDKFGKGDWRSISRNFVITRTPTQVASHAQKYFIRLNSMNRDRRRSSIHDITSVNGGGLSTNQVPITGQQNPAPTQAVGGAVPGTPNKHRPHSNLNGAPNMGMYGTQIGHPVSGAPVGPMIPGHMGSAVGTPLMLPPPGHHPHHPHYAVPMAYPMAPPPMHR</sequence>
<dbReference type="InterPro" id="IPR001005">
    <property type="entry name" value="SANT/Myb"/>
</dbReference>
<dbReference type="PROSITE" id="PS50090">
    <property type="entry name" value="MYB_LIKE"/>
    <property type="match status" value="1"/>
</dbReference>
<evidence type="ECO:0000256" key="3">
    <source>
        <dbReference type="ARBA" id="ARBA00023125"/>
    </source>
</evidence>
<comment type="subcellular location">
    <subcellularLocation>
        <location evidence="1">Nucleus</location>
    </subcellularLocation>
</comment>
<name>A0AAW1I704_SAPOF</name>
<dbReference type="GO" id="GO:0003677">
    <property type="term" value="F:DNA binding"/>
    <property type="evidence" value="ECO:0007669"/>
    <property type="project" value="UniProtKB-KW"/>
</dbReference>
<dbReference type="PROSITE" id="PS51293">
    <property type="entry name" value="SANT"/>
    <property type="match status" value="1"/>
</dbReference>
<evidence type="ECO:0000256" key="2">
    <source>
        <dbReference type="ARBA" id="ARBA00023015"/>
    </source>
</evidence>
<dbReference type="InterPro" id="IPR017884">
    <property type="entry name" value="SANT_dom"/>
</dbReference>
<dbReference type="InterPro" id="IPR006447">
    <property type="entry name" value="Myb_dom_plants"/>
</dbReference>
<dbReference type="Proteomes" id="UP001443914">
    <property type="component" value="Unassembled WGS sequence"/>
</dbReference>
<protein>
    <submittedName>
        <fullName evidence="10">Uncharacterized protein</fullName>
    </submittedName>
</protein>
<dbReference type="GO" id="GO:0005634">
    <property type="term" value="C:nucleus"/>
    <property type="evidence" value="ECO:0007669"/>
    <property type="project" value="UniProtKB-SubCell"/>
</dbReference>
<keyword evidence="2" id="KW-0805">Transcription regulation</keyword>
<dbReference type="SMART" id="SM00717">
    <property type="entry name" value="SANT"/>
    <property type="match status" value="2"/>
</dbReference>
<evidence type="ECO:0000259" key="8">
    <source>
        <dbReference type="PROSITE" id="PS51293"/>
    </source>
</evidence>
<feature type="compositionally biased region" description="Polar residues" evidence="6">
    <location>
        <begin position="79"/>
        <end position="100"/>
    </location>
</feature>
<dbReference type="PROSITE" id="PS51294">
    <property type="entry name" value="HTH_MYB"/>
    <property type="match status" value="1"/>
</dbReference>
<dbReference type="FunFam" id="1.10.10.60:FF:000009">
    <property type="entry name" value="transcription factor MYB1R1"/>
    <property type="match status" value="1"/>
</dbReference>
<dbReference type="FunFam" id="1.10.10.60:FF:000154">
    <property type="entry name" value="Transcription factor SRM1"/>
    <property type="match status" value="1"/>
</dbReference>
<keyword evidence="3" id="KW-0238">DNA-binding</keyword>
<dbReference type="PANTHER" id="PTHR44042">
    <property type="entry name" value="DUPLICATED HOMEODOMAIN-LIKE SUPERFAMILY PROTEIN-RELATED"/>
    <property type="match status" value="1"/>
</dbReference>
<feature type="compositionally biased region" description="Low complexity" evidence="6">
    <location>
        <begin position="105"/>
        <end position="133"/>
    </location>
</feature>
<keyword evidence="5" id="KW-0539">Nucleus</keyword>
<evidence type="ECO:0000256" key="6">
    <source>
        <dbReference type="SAM" id="MobiDB-lite"/>
    </source>
</evidence>
<dbReference type="NCBIfam" id="TIGR01557">
    <property type="entry name" value="myb_SHAQKYF"/>
    <property type="match status" value="1"/>
</dbReference>
<feature type="domain" description="HTH myb-type" evidence="9">
    <location>
        <begin position="137"/>
        <end position="194"/>
    </location>
</feature>
<dbReference type="SUPFAM" id="SSF46689">
    <property type="entry name" value="Homeodomain-like"/>
    <property type="match status" value="2"/>
</dbReference>
<evidence type="ECO:0000256" key="4">
    <source>
        <dbReference type="ARBA" id="ARBA00023163"/>
    </source>
</evidence>
<reference evidence="10" key="1">
    <citation type="submission" date="2024-03" db="EMBL/GenBank/DDBJ databases">
        <title>WGS assembly of Saponaria officinalis var. Norfolk2.</title>
        <authorList>
            <person name="Jenkins J."/>
            <person name="Shu S."/>
            <person name="Grimwood J."/>
            <person name="Barry K."/>
            <person name="Goodstein D."/>
            <person name="Schmutz J."/>
            <person name="Leebens-Mack J."/>
            <person name="Osbourn A."/>
        </authorList>
    </citation>
    <scope>NUCLEOTIDE SEQUENCE [LARGE SCALE GENOMIC DNA]</scope>
    <source>
        <strain evidence="10">JIC</strain>
    </source>
</reference>
<feature type="compositionally biased region" description="Basic and acidic residues" evidence="6">
    <location>
        <begin position="134"/>
        <end position="143"/>
    </location>
</feature>
<feature type="domain" description="SANT" evidence="8">
    <location>
        <begin position="146"/>
        <end position="194"/>
    </location>
</feature>
<comment type="caution">
    <text evidence="10">The sequence shown here is derived from an EMBL/GenBank/DDBJ whole genome shotgun (WGS) entry which is preliminary data.</text>
</comment>
<feature type="region of interest" description="Disordered" evidence="6">
    <location>
        <begin position="78"/>
        <end position="143"/>
    </location>
</feature>
<dbReference type="InterPro" id="IPR017930">
    <property type="entry name" value="Myb_dom"/>
</dbReference>
<dbReference type="CDD" id="cd00167">
    <property type="entry name" value="SANT"/>
    <property type="match status" value="2"/>
</dbReference>
<dbReference type="InterPro" id="IPR009057">
    <property type="entry name" value="Homeodomain-like_sf"/>
</dbReference>
<gene>
    <name evidence="10" type="ORF">RND81_10G207300</name>
</gene>
<evidence type="ECO:0000256" key="1">
    <source>
        <dbReference type="ARBA" id="ARBA00004123"/>
    </source>
</evidence>
<evidence type="ECO:0000313" key="11">
    <source>
        <dbReference type="Proteomes" id="UP001443914"/>
    </source>
</evidence>
<evidence type="ECO:0000256" key="5">
    <source>
        <dbReference type="ARBA" id="ARBA00023242"/>
    </source>
</evidence>
<keyword evidence="11" id="KW-1185">Reference proteome</keyword>
<dbReference type="Pfam" id="PF00249">
    <property type="entry name" value="Myb_DNA-binding"/>
    <property type="match status" value="2"/>
</dbReference>
<dbReference type="AlphaFoldDB" id="A0AAW1I704"/>
<evidence type="ECO:0000259" key="7">
    <source>
        <dbReference type="PROSITE" id="PS50090"/>
    </source>
</evidence>
<keyword evidence="4" id="KW-0804">Transcription</keyword>
<dbReference type="EMBL" id="JBDFQZ010000010">
    <property type="protein sequence ID" value="KAK9684398.1"/>
    <property type="molecule type" value="Genomic_DNA"/>
</dbReference>
<dbReference type="PANTHER" id="PTHR44042:SF67">
    <property type="entry name" value="MYB-LIKE PROTEIN I"/>
    <property type="match status" value="1"/>
</dbReference>
<dbReference type="Gene3D" id="1.10.10.60">
    <property type="entry name" value="Homeodomain-like"/>
    <property type="match status" value="2"/>
</dbReference>
<evidence type="ECO:0000313" key="10">
    <source>
        <dbReference type="EMBL" id="KAK9684398.1"/>
    </source>
</evidence>